<sequence length="118" mass="13708">MLPDRADTTAVVEQAVKNAAEYWGTEFDTEHAELNKLHVADVVITRQEFAELVEARIAVEWADNHADLSRYGGDDDCDWFTRAEFIRQQREEWIVPIMARVVRRTRDARQFETEQVAA</sequence>
<proteinExistence type="predicted"/>
<name>A0A7S6BFZ5_9CAUD</name>
<gene>
    <name evidence="1" type="primary">37</name>
    <name evidence="1" type="ORF">Jinkies_37</name>
</gene>
<dbReference type="Proteomes" id="UP000594363">
    <property type="component" value="Segment"/>
</dbReference>
<reference evidence="1 2" key="1">
    <citation type="submission" date="2020-05" db="EMBL/GenBank/DDBJ databases">
        <authorList>
            <person name="Bohanan V.A."/>
            <person name="Brazelton B.R."/>
            <person name="Coffey L.M."/>
            <person name="Donovan A.R."/>
            <person name="Gales A.C."/>
            <person name="Glasscock A.J."/>
            <person name="Grill M."/>
            <person name="Harper M.C."/>
            <person name="Hollowell C.E."/>
            <person name="Liu T.Y."/>
            <person name="Mansour C."/>
            <person name="McDowell A.D."/>
            <person name="Miller T.E."/>
            <person name="Nash A.G."/>
            <person name="Seo J."/>
            <person name="Sherman Z.A."/>
            <person name="Albert R.M."/>
            <person name="Ayala A."/>
            <person name="Monti D.L."/>
            <person name="Garlena R.A."/>
            <person name="Russell D.A."/>
            <person name="Pope W.H."/>
            <person name="Jacobs-Sera D."/>
            <person name="Hatfull G.F."/>
        </authorList>
    </citation>
    <scope>NUCLEOTIDE SEQUENCE [LARGE SCALE GENOMIC DNA]</scope>
</reference>
<dbReference type="EMBL" id="MT498043">
    <property type="protein sequence ID" value="QKY78985.1"/>
    <property type="molecule type" value="Genomic_DNA"/>
</dbReference>
<evidence type="ECO:0000313" key="1">
    <source>
        <dbReference type="EMBL" id="QKY78985.1"/>
    </source>
</evidence>
<accession>A0A7S6BFZ5</accession>
<evidence type="ECO:0000313" key="2">
    <source>
        <dbReference type="Proteomes" id="UP000594363"/>
    </source>
</evidence>
<organism evidence="1 2">
    <name type="scientific">Arthrobacter phage Jinkies</name>
    <dbReference type="NCBI Taxonomy" id="2743903"/>
    <lineage>
        <taxon>Viruses</taxon>
        <taxon>Duplodnaviria</taxon>
        <taxon>Heunggongvirae</taxon>
        <taxon>Uroviricota</taxon>
        <taxon>Caudoviricetes</taxon>
        <taxon>Berryhillviridae</taxon>
        <taxon>Jinkiesvirus</taxon>
        <taxon>Jinkiesvirus jinkies</taxon>
    </lineage>
</organism>
<protein>
    <submittedName>
        <fullName evidence="1">Uncharacterized protein</fullName>
    </submittedName>
</protein>
<keyword evidence="2" id="KW-1185">Reference proteome</keyword>